<dbReference type="PRINTS" id="PR01535">
    <property type="entry name" value="VOMERONASL2R"/>
</dbReference>
<keyword evidence="8" id="KW-0675">Receptor</keyword>
<keyword evidence="2" id="KW-1003">Cell membrane</keyword>
<evidence type="ECO:0000256" key="3">
    <source>
        <dbReference type="ARBA" id="ARBA00022692"/>
    </source>
</evidence>
<dbReference type="PANTHER" id="PTHR24061">
    <property type="entry name" value="CALCIUM-SENSING RECEPTOR-RELATED"/>
    <property type="match status" value="1"/>
</dbReference>
<evidence type="ECO:0000313" key="13">
    <source>
        <dbReference type="Proteomes" id="UP001652642"/>
    </source>
</evidence>
<reference evidence="14" key="1">
    <citation type="submission" date="2025-08" db="UniProtKB">
        <authorList>
            <consortium name="RefSeq"/>
        </authorList>
    </citation>
    <scope>IDENTIFICATION</scope>
</reference>
<feature type="transmembrane region" description="Helical" evidence="11">
    <location>
        <begin position="775"/>
        <end position="795"/>
    </location>
</feature>
<feature type="domain" description="G-protein coupled receptors family 3 profile" evidence="12">
    <location>
        <begin position="581"/>
        <end position="845"/>
    </location>
</feature>
<evidence type="ECO:0000256" key="5">
    <source>
        <dbReference type="ARBA" id="ARBA00022989"/>
    </source>
</evidence>
<dbReference type="InterPro" id="IPR017979">
    <property type="entry name" value="GPCR_3_CS"/>
</dbReference>
<evidence type="ECO:0000256" key="6">
    <source>
        <dbReference type="ARBA" id="ARBA00023040"/>
    </source>
</evidence>
<keyword evidence="5 11" id="KW-1133">Transmembrane helix</keyword>
<dbReference type="PANTHER" id="PTHR24061:SF599">
    <property type="entry name" value="G-PROTEIN COUPLED RECEPTORS FAMILY 3 PROFILE DOMAIN-CONTAINING PROTEIN"/>
    <property type="match status" value="1"/>
</dbReference>
<dbReference type="PRINTS" id="PR00248">
    <property type="entry name" value="GPCRMGR"/>
</dbReference>
<accession>A0ABM5GQ17</accession>
<dbReference type="InterPro" id="IPR028082">
    <property type="entry name" value="Peripla_BP_I"/>
</dbReference>
<feature type="transmembrane region" description="Helical" evidence="11">
    <location>
        <begin position="652"/>
        <end position="675"/>
    </location>
</feature>
<evidence type="ECO:0000256" key="7">
    <source>
        <dbReference type="ARBA" id="ARBA00023136"/>
    </source>
</evidence>
<dbReference type="Gene3D" id="2.10.50.30">
    <property type="entry name" value="GPCR, family 3, nine cysteines domain"/>
    <property type="match status" value="1"/>
</dbReference>
<keyword evidence="10" id="KW-0807">Transducer</keyword>
<keyword evidence="3 11" id="KW-0812">Transmembrane</keyword>
<name>A0ABM5GQ17_9SAUR</name>
<feature type="transmembrane region" description="Helical" evidence="11">
    <location>
        <begin position="739"/>
        <end position="763"/>
    </location>
</feature>
<sequence>MEMERDEQGQPNASIFCITAIRASPRLFDVGATSSEDIPTGAFVGLKNGIGSTPKNYQHVLSLAFAVKEINENPIILPNVSLGFHIFDSYTNAKITHQNTLKLLSVSEKIVPNFKCDKKMNMIAVIGGLDSEISFHMATILSIYKIPQISYSILAPIGDVRTQLPAFYRMVPNENYQFIGLVQLLKYFQWTWIGVIVSDNEIGEMFGQTVIPMLSHHGVCVGFHERTPSLSQVMEIVGSFETLQAKINSLTNPEIKVIVVNAEPQTTTWLKWFLYFYSMLENISENLLGKVWIMTAQWDFSAETMQRAFDIEPFCGTLSFAIHTNEVVEFPEFLQRLHPGTETGNAFFRMFWEQAFNCLWASSHEDKNNCTGEEKLESLPATLFEMSMTDKSYSIYNAVHAIAHALDNMFKSKVNGVMGNSRLCPPNVQPWQFHSFLKSISFNNSAGELVSFDENGELVAGFDIINWITFPNQSIVKVKVGSILPSQEFTLNKDAISWHRTFNQALPIAQCNDNCHPGYRRKKKEGKPFCCYDCVPCADGKISNQKDMDDCFKCQEGQYPNQNKDQCLPKVLNFLSFSEPLGIMLAFLSLSFSLITASVLGIFIKHKDTPIVKANNRDLTYSLLICLLLCFLCTLLFIGLPQTLTCYLRQTAFGIIFLLAVSCVLAKTINVIVAFMANKPGSRMRNCLGKRLSNSILLCCFLIQIIIYAVWLSSNPPFQDFDLDSLAEEIIIECNEGSVIMFCCSLGYLLFLGIVCFVVAFLARKLPDTFNEAKLITFSMLVFCSVCLSFIPVYLSTKGKYLVAVEVFYILASGAGLLGCIFFPKCYIIIVKPELNSKDQLIRRK</sequence>
<dbReference type="Pfam" id="PF01094">
    <property type="entry name" value="ANF_receptor"/>
    <property type="match status" value="1"/>
</dbReference>
<dbReference type="InterPro" id="IPR017978">
    <property type="entry name" value="GPCR_3_C"/>
</dbReference>
<organism evidence="13 14">
    <name type="scientific">Pogona vitticeps</name>
    <name type="common">central bearded dragon</name>
    <dbReference type="NCBI Taxonomy" id="103695"/>
    <lineage>
        <taxon>Eukaryota</taxon>
        <taxon>Metazoa</taxon>
        <taxon>Chordata</taxon>
        <taxon>Craniata</taxon>
        <taxon>Vertebrata</taxon>
        <taxon>Euteleostomi</taxon>
        <taxon>Lepidosauria</taxon>
        <taxon>Squamata</taxon>
        <taxon>Bifurcata</taxon>
        <taxon>Unidentata</taxon>
        <taxon>Episquamata</taxon>
        <taxon>Toxicofera</taxon>
        <taxon>Iguania</taxon>
        <taxon>Acrodonta</taxon>
        <taxon>Agamidae</taxon>
        <taxon>Amphibolurinae</taxon>
        <taxon>Pogona</taxon>
    </lineage>
</organism>
<feature type="transmembrane region" description="Helical" evidence="11">
    <location>
        <begin position="619"/>
        <end position="640"/>
    </location>
</feature>
<dbReference type="Pfam" id="PF07562">
    <property type="entry name" value="NCD3G"/>
    <property type="match status" value="1"/>
</dbReference>
<dbReference type="InterPro" id="IPR000068">
    <property type="entry name" value="GPCR_3_Ca_sens_rcpt-rel"/>
</dbReference>
<dbReference type="Proteomes" id="UP001652642">
    <property type="component" value="Chromosome 6"/>
</dbReference>
<evidence type="ECO:0000259" key="12">
    <source>
        <dbReference type="PROSITE" id="PS50259"/>
    </source>
</evidence>
<gene>
    <name evidence="14" type="primary">LOC110086498</name>
</gene>
<dbReference type="InterPro" id="IPR004073">
    <property type="entry name" value="GPCR_3_vmron_rcpt_2"/>
</dbReference>
<dbReference type="CDD" id="cd15283">
    <property type="entry name" value="7tmC_V2R_pheromone"/>
    <property type="match status" value="1"/>
</dbReference>
<evidence type="ECO:0000256" key="2">
    <source>
        <dbReference type="ARBA" id="ARBA00022475"/>
    </source>
</evidence>
<keyword evidence="9" id="KW-0325">Glycoprotein</keyword>
<evidence type="ECO:0000256" key="9">
    <source>
        <dbReference type="ARBA" id="ARBA00023180"/>
    </source>
</evidence>
<dbReference type="RefSeq" id="XP_072859744.1">
    <property type="nucleotide sequence ID" value="XM_073003643.1"/>
</dbReference>
<protein>
    <submittedName>
        <fullName evidence="14">Vomeronasal type-2 receptor 26-like</fullName>
    </submittedName>
</protein>
<comment type="subcellular location">
    <subcellularLocation>
        <location evidence="1">Cell membrane</location>
        <topology evidence="1">Multi-pass membrane protein</topology>
    </subcellularLocation>
</comment>
<dbReference type="InterPro" id="IPR001828">
    <property type="entry name" value="ANF_lig-bd_rcpt"/>
</dbReference>
<keyword evidence="6" id="KW-0297">G-protein coupled receptor</keyword>
<evidence type="ECO:0000256" key="10">
    <source>
        <dbReference type="ARBA" id="ARBA00023224"/>
    </source>
</evidence>
<dbReference type="GeneID" id="110086498"/>
<dbReference type="PROSITE" id="PS00981">
    <property type="entry name" value="G_PROTEIN_RECEP_F3_3"/>
    <property type="match status" value="1"/>
</dbReference>
<dbReference type="InterPro" id="IPR011500">
    <property type="entry name" value="GPCR_3_9-Cys_dom"/>
</dbReference>
<dbReference type="Gene3D" id="3.40.50.2300">
    <property type="match status" value="2"/>
</dbReference>
<dbReference type="PROSITE" id="PS50259">
    <property type="entry name" value="G_PROTEIN_RECEP_F3_4"/>
    <property type="match status" value="1"/>
</dbReference>
<feature type="transmembrane region" description="Helical" evidence="11">
    <location>
        <begin position="696"/>
        <end position="714"/>
    </location>
</feature>
<dbReference type="InterPro" id="IPR038550">
    <property type="entry name" value="GPCR_3_9-Cys_sf"/>
</dbReference>
<keyword evidence="4" id="KW-0732">Signal</keyword>
<evidence type="ECO:0000256" key="4">
    <source>
        <dbReference type="ARBA" id="ARBA00022729"/>
    </source>
</evidence>
<proteinExistence type="predicted"/>
<keyword evidence="7 11" id="KW-0472">Membrane</keyword>
<dbReference type="SUPFAM" id="SSF53822">
    <property type="entry name" value="Periplasmic binding protein-like I"/>
    <property type="match status" value="1"/>
</dbReference>
<evidence type="ECO:0000256" key="1">
    <source>
        <dbReference type="ARBA" id="ARBA00004651"/>
    </source>
</evidence>
<evidence type="ECO:0000256" key="8">
    <source>
        <dbReference type="ARBA" id="ARBA00023170"/>
    </source>
</evidence>
<dbReference type="InterPro" id="IPR000337">
    <property type="entry name" value="GPCR_3"/>
</dbReference>
<keyword evidence="13" id="KW-1185">Reference proteome</keyword>
<dbReference type="Pfam" id="PF00003">
    <property type="entry name" value="7tm_3"/>
    <property type="match status" value="1"/>
</dbReference>
<feature type="transmembrane region" description="Helical" evidence="11">
    <location>
        <begin position="581"/>
        <end position="604"/>
    </location>
</feature>
<evidence type="ECO:0000256" key="11">
    <source>
        <dbReference type="SAM" id="Phobius"/>
    </source>
</evidence>
<feature type="transmembrane region" description="Helical" evidence="11">
    <location>
        <begin position="807"/>
        <end position="830"/>
    </location>
</feature>
<evidence type="ECO:0000313" key="14">
    <source>
        <dbReference type="RefSeq" id="XP_072859744.1"/>
    </source>
</evidence>